<dbReference type="InterPro" id="IPR012578">
    <property type="entry name" value="Nucl_pore_cmplx"/>
</dbReference>
<feature type="compositionally biased region" description="Low complexity" evidence="1">
    <location>
        <begin position="167"/>
        <end position="179"/>
    </location>
</feature>
<evidence type="ECO:0000313" key="3">
    <source>
        <dbReference type="Proteomes" id="UP001365128"/>
    </source>
</evidence>
<comment type="caution">
    <text evidence="2">The sequence shown here is derived from an EMBL/GenBank/DDBJ whole genome shotgun (WGS) entry which is preliminary data.</text>
</comment>
<evidence type="ECO:0000256" key="1">
    <source>
        <dbReference type="SAM" id="MobiDB-lite"/>
    </source>
</evidence>
<feature type="compositionally biased region" description="Low complexity" evidence="1">
    <location>
        <begin position="1"/>
        <end position="12"/>
    </location>
</feature>
<feature type="region of interest" description="Disordered" evidence="1">
    <location>
        <begin position="130"/>
        <end position="290"/>
    </location>
</feature>
<keyword evidence="3" id="KW-1185">Reference proteome</keyword>
<evidence type="ECO:0000313" key="2">
    <source>
        <dbReference type="EMBL" id="KAK7541531.1"/>
    </source>
</evidence>
<dbReference type="PANTHER" id="PTHR28003:SF1">
    <property type="entry name" value="NUCLEOPORIN POM34"/>
    <property type="match status" value="1"/>
</dbReference>
<proteinExistence type="predicted"/>
<dbReference type="Pfam" id="PF08058">
    <property type="entry name" value="NPCC"/>
    <property type="match status" value="1"/>
</dbReference>
<feature type="compositionally biased region" description="Low complexity" evidence="1">
    <location>
        <begin position="186"/>
        <end position="203"/>
    </location>
</feature>
<feature type="compositionally biased region" description="Basic and acidic residues" evidence="1">
    <location>
        <begin position="234"/>
        <end position="245"/>
    </location>
</feature>
<dbReference type="EMBL" id="JBBPDW010000024">
    <property type="protein sequence ID" value="KAK7541531.1"/>
    <property type="molecule type" value="Genomic_DNA"/>
</dbReference>
<reference evidence="2 3" key="1">
    <citation type="submission" date="2024-04" db="EMBL/GenBank/DDBJ databases">
        <title>Phyllosticta paracitricarpa is synonymous to the EU quarantine fungus P. citricarpa based on phylogenomic analyses.</title>
        <authorList>
            <consortium name="Lawrence Berkeley National Laboratory"/>
            <person name="Van Ingen-Buijs V.A."/>
            <person name="Van Westerhoven A.C."/>
            <person name="Haridas S."/>
            <person name="Skiadas P."/>
            <person name="Martin F."/>
            <person name="Groenewald J.Z."/>
            <person name="Crous P.W."/>
            <person name="Seidl M.F."/>
        </authorList>
    </citation>
    <scope>NUCLEOTIDE SEQUENCE [LARGE SCALE GENOMIC DNA]</scope>
    <source>
        <strain evidence="2 3">CBS 122670</strain>
    </source>
</reference>
<gene>
    <name evidence="2" type="ORF">IWX46DRAFT_582390</name>
</gene>
<organism evidence="2 3">
    <name type="scientific">Phyllosticta citricarpa</name>
    <dbReference type="NCBI Taxonomy" id="55181"/>
    <lineage>
        <taxon>Eukaryota</taxon>
        <taxon>Fungi</taxon>
        <taxon>Dikarya</taxon>
        <taxon>Ascomycota</taxon>
        <taxon>Pezizomycotina</taxon>
        <taxon>Dothideomycetes</taxon>
        <taxon>Dothideomycetes incertae sedis</taxon>
        <taxon>Botryosphaeriales</taxon>
        <taxon>Phyllostictaceae</taxon>
        <taxon>Phyllosticta</taxon>
    </lineage>
</organism>
<feature type="compositionally biased region" description="Polar residues" evidence="1">
    <location>
        <begin position="13"/>
        <end position="22"/>
    </location>
</feature>
<name>A0ABR1M226_9PEZI</name>
<feature type="compositionally biased region" description="Polar residues" evidence="1">
    <location>
        <begin position="280"/>
        <end position="290"/>
    </location>
</feature>
<accession>A0ABR1M226</accession>
<dbReference type="Proteomes" id="UP001365128">
    <property type="component" value="Unassembled WGS sequence"/>
</dbReference>
<protein>
    <submittedName>
        <fullName evidence="2">Nuclear pore complex component-domain-containing protein</fullName>
    </submittedName>
</protein>
<dbReference type="PANTHER" id="PTHR28003">
    <property type="entry name" value="NUCLEOPORIN POM34"/>
    <property type="match status" value="1"/>
</dbReference>
<sequence>MSTPITPSSSTPGQANTATPTGTWRHPRFEEINRRKNATKFGETEAKALLANLAVLFMTFIVPRLTPRMIHDACVGLLSPLPASPANVLLLIRLAFFVNAGLTLAPLFRKPDDLADIPLTPQQRALLGLDPNVASAPGTPNSGVYITPPRYQRSSTPRGSDRRSGSRSRPASGSPLSGSPRGGYSSGVRDSSPYNYSPSGGSPLWQKAVAGDRRQTWNESQQSSSSTLAASGRELYETLGRERENTSSVPGTPTPLGPGKSPSVSLTNRWLYEKSRRSEGLTSPRSSIYA</sequence>
<feature type="region of interest" description="Disordered" evidence="1">
    <location>
        <begin position="1"/>
        <end position="26"/>
    </location>
</feature>